<dbReference type="FunFam" id="3.40.50.11660:FF:000002">
    <property type="entry name" value="Alpha-(1,3)-fucosyltransferase"/>
    <property type="match status" value="1"/>
</dbReference>
<comment type="pathway">
    <text evidence="2">Protein modification; protein glycosylation.</text>
</comment>
<evidence type="ECO:0000313" key="18">
    <source>
        <dbReference type="Proteomes" id="UP000007875"/>
    </source>
</evidence>
<comment type="subcellular location">
    <subcellularLocation>
        <location evidence="1">Endoplasmic reticulum membrane</location>
        <topology evidence="1">Single-pass type II membrane protein</topology>
    </subcellularLocation>
    <subcellularLocation>
        <location evidence="13">Golgi apparatus</location>
        <location evidence="13">Golgi stack membrane</location>
        <topology evidence="13">Single-pass type II membrane protein</topology>
    </subcellularLocation>
</comment>
<dbReference type="HOGENOM" id="CLU_032075_0_1_1"/>
<keyword evidence="13" id="KW-0333">Golgi apparatus</keyword>
<reference evidence="17" key="2">
    <citation type="submission" date="2025-08" db="UniProtKB">
        <authorList>
            <consortium name="Ensembl"/>
        </authorList>
    </citation>
    <scope>IDENTIFICATION</scope>
</reference>
<keyword evidence="6 13" id="KW-0812">Transmembrane</keyword>
<protein>
    <recommendedName>
        <fullName evidence="13">Fucosyltransferase</fullName>
        <ecNumber evidence="13">2.4.1.-</ecNumber>
    </recommendedName>
</protein>
<dbReference type="eggNOG" id="KOG2619">
    <property type="taxonomic scope" value="Eukaryota"/>
</dbReference>
<evidence type="ECO:0000256" key="9">
    <source>
        <dbReference type="ARBA" id="ARBA00023136"/>
    </source>
</evidence>
<evidence type="ECO:0000256" key="1">
    <source>
        <dbReference type="ARBA" id="ARBA00004648"/>
    </source>
</evidence>
<dbReference type="Pfam" id="PF00852">
    <property type="entry name" value="Glyco_transf_10"/>
    <property type="match status" value="1"/>
</dbReference>
<dbReference type="OMA" id="EHREWGV"/>
<evidence type="ECO:0000256" key="11">
    <source>
        <dbReference type="ARBA" id="ARBA00047273"/>
    </source>
</evidence>
<feature type="signal peptide" evidence="14">
    <location>
        <begin position="1"/>
        <end position="20"/>
    </location>
</feature>
<evidence type="ECO:0000256" key="2">
    <source>
        <dbReference type="ARBA" id="ARBA00004922"/>
    </source>
</evidence>
<evidence type="ECO:0000256" key="3">
    <source>
        <dbReference type="ARBA" id="ARBA00008919"/>
    </source>
</evidence>
<dbReference type="InterPro" id="IPR055270">
    <property type="entry name" value="Glyco_tran_10_C"/>
</dbReference>
<dbReference type="GO" id="GO:0046922">
    <property type="term" value="F:peptide-O-fucosyltransferase activity"/>
    <property type="evidence" value="ECO:0007669"/>
    <property type="project" value="UniProtKB-EC"/>
</dbReference>
<evidence type="ECO:0000259" key="15">
    <source>
        <dbReference type="Pfam" id="PF00852"/>
    </source>
</evidence>
<feature type="domain" description="Fucosyltransferase N-terminal" evidence="16">
    <location>
        <begin position="33"/>
        <end position="145"/>
    </location>
</feature>
<comment type="catalytic activity">
    <reaction evidence="12">
        <text>L-seryl-[protein] + GDP-beta-L-fucose = 3-O-(alpha-L-fucosyl)-L-seryl-[protein] + GDP + H(+)</text>
        <dbReference type="Rhea" id="RHEA:63644"/>
        <dbReference type="Rhea" id="RHEA-COMP:9863"/>
        <dbReference type="Rhea" id="RHEA-COMP:17914"/>
        <dbReference type="ChEBI" id="CHEBI:15378"/>
        <dbReference type="ChEBI" id="CHEBI:29999"/>
        <dbReference type="ChEBI" id="CHEBI:57273"/>
        <dbReference type="ChEBI" id="CHEBI:58189"/>
        <dbReference type="ChEBI" id="CHEBI:189632"/>
        <dbReference type="EC" id="2.4.1.221"/>
    </reaction>
    <physiologicalReaction direction="left-to-right" evidence="12">
        <dbReference type="Rhea" id="RHEA:63645"/>
    </physiologicalReaction>
</comment>
<keyword evidence="7" id="KW-0735">Signal-anchor</keyword>
<sequence>MKAFSLFMFVLAISQKSVRSCLTKAQPSKDVKKLPVILWWQPNMFPHVSKSEKEMVEVSCPNSGVKCMATQNRTLLQQEANDLLTIMHYGTDFRAYEVPLPRKANHLWALLHEESPQNNFLLCNKDALQLFNFSSTFKRNSDFPLTTQHFPSLEYLTSRKPVSIEEKNKLRKQGLAPIVYLQSHCDVPSDRDRYIYHLMGNISVDSYGACLNNKDFPNPSLGDTSKMQSEELLDFLAQYKFHIAFENAICNDYITEKFTRPLHVGSVPIYKGSPTARDWAPDHGSVIMADDFESPESLAEYLNYLDQNDDAYLKYLSYKNIKYIENQHLAKTLSSRKWSLDGEDSDNFVGAYECYVCEEMHKMESKIKQGVKLTPRTIPLEHMDCPPPQPSIGDISDVPPNHHLHNWVSDYWQNLDQAVALREMMTEGATDPESLWTYIERRYQAGLGAMEHTEL</sequence>
<evidence type="ECO:0000256" key="4">
    <source>
        <dbReference type="ARBA" id="ARBA00022676"/>
    </source>
</evidence>
<dbReference type="GO" id="GO:0005789">
    <property type="term" value="C:endoplasmic reticulum membrane"/>
    <property type="evidence" value="ECO:0007669"/>
    <property type="project" value="UniProtKB-SubCell"/>
</dbReference>
<dbReference type="SUPFAM" id="SSF53756">
    <property type="entry name" value="UDP-Glycosyltransferase/glycogen phosphorylase"/>
    <property type="match status" value="1"/>
</dbReference>
<reference evidence="17" key="3">
    <citation type="submission" date="2025-09" db="UniProtKB">
        <authorList>
            <consortium name="Ensembl"/>
        </authorList>
    </citation>
    <scope>IDENTIFICATION</scope>
</reference>
<comment type="similarity">
    <text evidence="3 13">Belongs to the glycosyltransferase 10 family.</text>
</comment>
<evidence type="ECO:0000256" key="13">
    <source>
        <dbReference type="RuleBase" id="RU003832"/>
    </source>
</evidence>
<dbReference type="GeneTree" id="ENSGT00940000158983"/>
<dbReference type="InterPro" id="IPR031481">
    <property type="entry name" value="Glyco_tran_10_N"/>
</dbReference>
<keyword evidence="4 13" id="KW-0328">Glycosyltransferase</keyword>
<evidence type="ECO:0000256" key="5">
    <source>
        <dbReference type="ARBA" id="ARBA00022679"/>
    </source>
</evidence>
<dbReference type="Proteomes" id="UP000007875">
    <property type="component" value="Unassembled WGS sequence"/>
</dbReference>
<keyword evidence="9" id="KW-0472">Membrane</keyword>
<feature type="domain" description="Fucosyltransferase C-terminal" evidence="15">
    <location>
        <begin position="178"/>
        <end position="366"/>
    </location>
</feature>
<dbReference type="STRING" id="51511.ENSCSAVP00000004048"/>
<evidence type="ECO:0000256" key="14">
    <source>
        <dbReference type="SAM" id="SignalP"/>
    </source>
</evidence>
<keyword evidence="14" id="KW-0732">Signal</keyword>
<dbReference type="PANTHER" id="PTHR11929">
    <property type="entry name" value="ALPHA- 1,3 -FUCOSYLTRANSFERASE"/>
    <property type="match status" value="1"/>
</dbReference>
<dbReference type="Ensembl" id="ENSCSAVT00000004108.1">
    <property type="protein sequence ID" value="ENSCSAVP00000004048.1"/>
    <property type="gene ID" value="ENSCSAVG00000002389.1"/>
</dbReference>
<evidence type="ECO:0000313" key="17">
    <source>
        <dbReference type="Ensembl" id="ENSCSAVP00000004048.1"/>
    </source>
</evidence>
<evidence type="ECO:0000256" key="10">
    <source>
        <dbReference type="ARBA" id="ARBA00023180"/>
    </source>
</evidence>
<dbReference type="UniPathway" id="UPA00378"/>
<organism evidence="17 18">
    <name type="scientific">Ciona savignyi</name>
    <name type="common">Pacific transparent sea squirt</name>
    <dbReference type="NCBI Taxonomy" id="51511"/>
    <lineage>
        <taxon>Eukaryota</taxon>
        <taxon>Metazoa</taxon>
        <taxon>Chordata</taxon>
        <taxon>Tunicata</taxon>
        <taxon>Ascidiacea</taxon>
        <taxon>Phlebobranchia</taxon>
        <taxon>Cionidae</taxon>
        <taxon>Ciona</taxon>
    </lineage>
</organism>
<dbReference type="AlphaFoldDB" id="H2YFF0"/>
<dbReference type="InterPro" id="IPR038577">
    <property type="entry name" value="GT10-like_C_sf"/>
</dbReference>
<dbReference type="GO" id="GO:0032580">
    <property type="term" value="C:Golgi cisterna membrane"/>
    <property type="evidence" value="ECO:0007669"/>
    <property type="project" value="UniProtKB-SubCell"/>
</dbReference>
<name>H2YFF0_CIOSA</name>
<keyword evidence="10" id="KW-0325">Glycoprotein</keyword>
<evidence type="ECO:0000259" key="16">
    <source>
        <dbReference type="Pfam" id="PF17039"/>
    </source>
</evidence>
<proteinExistence type="inferred from homology"/>
<comment type="catalytic activity">
    <reaction evidence="11">
        <text>L-threonyl-[protein] + GDP-beta-L-fucose = 3-O-(alpha-L-fucosyl)-L-threonyl-[protein] + GDP + H(+)</text>
        <dbReference type="Rhea" id="RHEA:70491"/>
        <dbReference type="Rhea" id="RHEA-COMP:11060"/>
        <dbReference type="Rhea" id="RHEA-COMP:17915"/>
        <dbReference type="ChEBI" id="CHEBI:15378"/>
        <dbReference type="ChEBI" id="CHEBI:30013"/>
        <dbReference type="ChEBI" id="CHEBI:57273"/>
        <dbReference type="ChEBI" id="CHEBI:58189"/>
        <dbReference type="ChEBI" id="CHEBI:189631"/>
        <dbReference type="EC" id="2.4.1.221"/>
    </reaction>
    <physiologicalReaction direction="left-to-right" evidence="11">
        <dbReference type="Rhea" id="RHEA:70492"/>
    </physiologicalReaction>
</comment>
<keyword evidence="8" id="KW-1133">Transmembrane helix</keyword>
<dbReference type="PANTHER" id="PTHR11929:SF198">
    <property type="entry name" value="ALPHA-(1,3)-FUCOSYLTRANSFERASE 11"/>
    <property type="match status" value="1"/>
</dbReference>
<dbReference type="EC" id="2.4.1.-" evidence="13"/>
<reference evidence="18" key="1">
    <citation type="submission" date="2003-08" db="EMBL/GenBank/DDBJ databases">
        <authorList>
            <person name="Birren B."/>
            <person name="Nusbaum C."/>
            <person name="Abebe A."/>
            <person name="Abouelleil A."/>
            <person name="Adekoya E."/>
            <person name="Ait-zahra M."/>
            <person name="Allen N."/>
            <person name="Allen T."/>
            <person name="An P."/>
            <person name="Anderson M."/>
            <person name="Anderson S."/>
            <person name="Arachchi H."/>
            <person name="Armbruster J."/>
            <person name="Bachantsang P."/>
            <person name="Baldwin J."/>
            <person name="Barry A."/>
            <person name="Bayul T."/>
            <person name="Blitshsteyn B."/>
            <person name="Bloom T."/>
            <person name="Blye J."/>
            <person name="Boguslavskiy L."/>
            <person name="Borowsky M."/>
            <person name="Boukhgalter B."/>
            <person name="Brunache A."/>
            <person name="Butler J."/>
            <person name="Calixte N."/>
            <person name="Calvo S."/>
            <person name="Camarata J."/>
            <person name="Campo K."/>
            <person name="Chang J."/>
            <person name="Cheshatsang Y."/>
            <person name="Citroen M."/>
            <person name="Collymore A."/>
            <person name="Considine T."/>
            <person name="Cook A."/>
            <person name="Cooke P."/>
            <person name="Corum B."/>
            <person name="Cuomo C."/>
            <person name="David R."/>
            <person name="Dawoe T."/>
            <person name="Degray S."/>
            <person name="Dodge S."/>
            <person name="Dooley K."/>
            <person name="Dorje P."/>
            <person name="Dorjee K."/>
            <person name="Dorris L."/>
            <person name="Duffey N."/>
            <person name="Dupes A."/>
            <person name="Elkins T."/>
            <person name="Engels R."/>
            <person name="Erickson J."/>
            <person name="Farina A."/>
            <person name="Faro S."/>
            <person name="Ferreira P."/>
            <person name="Fischer H."/>
            <person name="Fitzgerald M."/>
            <person name="Foley K."/>
            <person name="Gage D."/>
            <person name="Galagan J."/>
            <person name="Gearin G."/>
            <person name="Gnerre S."/>
            <person name="Gnirke A."/>
            <person name="Goyette A."/>
            <person name="Graham J."/>
            <person name="Grandbois E."/>
            <person name="Gyaltsen K."/>
            <person name="Hafez N."/>
            <person name="Hagopian D."/>
            <person name="Hagos B."/>
            <person name="Hall J."/>
            <person name="Hatcher B."/>
            <person name="Heller A."/>
            <person name="Higgins H."/>
            <person name="Honan T."/>
            <person name="Horn A."/>
            <person name="Houde N."/>
            <person name="Hughes L."/>
            <person name="Hulme W."/>
            <person name="Husby E."/>
            <person name="Iliev I."/>
            <person name="Jaffe D."/>
            <person name="Jones C."/>
            <person name="Kamal M."/>
            <person name="Kamat A."/>
            <person name="Kamvysselis M."/>
            <person name="Karlsson E."/>
            <person name="Kells C."/>
            <person name="Kieu A."/>
            <person name="Kisner P."/>
            <person name="Kodira C."/>
            <person name="Kulbokas E."/>
            <person name="Labutti K."/>
            <person name="Lama D."/>
            <person name="Landers T."/>
            <person name="Leger J."/>
            <person name="Levine S."/>
            <person name="Lewis D."/>
            <person name="Lewis T."/>
            <person name="Lindblad-toh K."/>
            <person name="Liu X."/>
            <person name="Lokyitsang T."/>
            <person name="Lokyitsang Y."/>
            <person name="Lucien O."/>
            <person name="Lui A."/>
            <person name="Ma L.J."/>
            <person name="Mabbitt R."/>
            <person name="Macdonald J."/>
            <person name="Maclean C."/>
            <person name="Major J."/>
            <person name="Manning J."/>
            <person name="Marabella R."/>
            <person name="Maru K."/>
            <person name="Matthews C."/>
            <person name="Mauceli E."/>
            <person name="Mccarthy M."/>
            <person name="Mcdonough S."/>
            <person name="Mcghee T."/>
            <person name="Meldrim J."/>
            <person name="Meneus L."/>
            <person name="Mesirov J."/>
            <person name="Mihalev A."/>
            <person name="Mihova T."/>
            <person name="Mikkelsen T."/>
            <person name="Mlenga V."/>
            <person name="Moru K."/>
            <person name="Mozes J."/>
            <person name="Mulrain L."/>
            <person name="Munson G."/>
            <person name="Naylor J."/>
            <person name="Newes C."/>
            <person name="Nguyen C."/>
            <person name="Nguyen N."/>
            <person name="Nguyen T."/>
            <person name="Nicol R."/>
            <person name="Nielsen C."/>
            <person name="Nizzari M."/>
            <person name="Norbu C."/>
            <person name="Norbu N."/>
            <person name="O'donnell P."/>
            <person name="Okoawo O."/>
            <person name="O'leary S."/>
            <person name="Omotosho B."/>
            <person name="O'neill K."/>
            <person name="Osman S."/>
            <person name="Parker S."/>
            <person name="Perrin D."/>
            <person name="Phunkhang P."/>
            <person name="Piqani B."/>
            <person name="Purcell S."/>
            <person name="Rachupka T."/>
            <person name="Ramasamy U."/>
            <person name="Rameau R."/>
            <person name="Ray V."/>
            <person name="Raymond C."/>
            <person name="Retta R."/>
            <person name="Richardson S."/>
            <person name="Rise C."/>
            <person name="Rodriguez J."/>
            <person name="Rogers J."/>
            <person name="Rogov P."/>
            <person name="Rutman M."/>
            <person name="Schupbach R."/>
            <person name="Seaman C."/>
            <person name="Settipalli S."/>
            <person name="Sharpe T."/>
            <person name="Sheridan J."/>
            <person name="Sherpa N."/>
            <person name="Shi J."/>
            <person name="Smirnov S."/>
            <person name="Smith C."/>
            <person name="Sougnez C."/>
            <person name="Spencer B."/>
            <person name="Stalker J."/>
            <person name="Stange-thomann N."/>
            <person name="Stavropoulos S."/>
            <person name="Stetson K."/>
            <person name="Stone C."/>
            <person name="Stone S."/>
            <person name="Stubbs M."/>
            <person name="Talamas J."/>
            <person name="Tchuinga P."/>
            <person name="Tenzing P."/>
            <person name="Tesfaye S."/>
            <person name="Theodore J."/>
            <person name="Thoulutsang Y."/>
            <person name="Topham K."/>
            <person name="Towey S."/>
            <person name="Tsamla T."/>
            <person name="Tsomo N."/>
            <person name="Vallee D."/>
            <person name="Vassiliev H."/>
            <person name="Venkataraman V."/>
            <person name="Vinson J."/>
            <person name="Vo A."/>
            <person name="Wade C."/>
            <person name="Wang S."/>
            <person name="Wangchuk T."/>
            <person name="Wangdi T."/>
            <person name="Whittaker C."/>
            <person name="Wilkinson J."/>
            <person name="Wu Y."/>
            <person name="Wyman D."/>
            <person name="Yadav S."/>
            <person name="Yang S."/>
            <person name="Yang X."/>
            <person name="Yeager S."/>
            <person name="Yee E."/>
            <person name="Young G."/>
            <person name="Zainoun J."/>
            <person name="Zembeck L."/>
            <person name="Zimmer A."/>
            <person name="Zody M."/>
            <person name="Lander E."/>
        </authorList>
    </citation>
    <scope>NUCLEOTIDE SEQUENCE [LARGE SCALE GENOMIC DNA]</scope>
</reference>
<dbReference type="Pfam" id="PF17039">
    <property type="entry name" value="Glyco_tran_10_N"/>
    <property type="match status" value="1"/>
</dbReference>
<accession>H2YFF0</accession>
<keyword evidence="18" id="KW-1185">Reference proteome</keyword>
<dbReference type="InParanoid" id="H2YFF0"/>
<evidence type="ECO:0000256" key="7">
    <source>
        <dbReference type="ARBA" id="ARBA00022968"/>
    </source>
</evidence>
<keyword evidence="5 13" id="KW-0808">Transferase</keyword>
<evidence type="ECO:0000256" key="12">
    <source>
        <dbReference type="ARBA" id="ARBA00048647"/>
    </source>
</evidence>
<dbReference type="GO" id="GO:0046920">
    <property type="term" value="F:alpha-(1-&gt;3)-fucosyltransferase activity"/>
    <property type="evidence" value="ECO:0007669"/>
    <property type="project" value="TreeGrafter"/>
</dbReference>
<dbReference type="InterPro" id="IPR001503">
    <property type="entry name" value="Glyco_trans_10"/>
</dbReference>
<evidence type="ECO:0000256" key="8">
    <source>
        <dbReference type="ARBA" id="ARBA00022989"/>
    </source>
</evidence>
<dbReference type="Gene3D" id="3.40.50.11660">
    <property type="entry name" value="Glycosyl transferase family 10, C-terminal domain"/>
    <property type="match status" value="1"/>
</dbReference>
<feature type="chain" id="PRO_5005683238" description="Fucosyltransferase" evidence="14">
    <location>
        <begin position="21"/>
        <end position="455"/>
    </location>
</feature>
<evidence type="ECO:0000256" key="6">
    <source>
        <dbReference type="ARBA" id="ARBA00022692"/>
    </source>
</evidence>